<dbReference type="EMBL" id="ML737390">
    <property type="protein sequence ID" value="KAE8334138.1"/>
    <property type="molecule type" value="Genomic_DNA"/>
</dbReference>
<gene>
    <name evidence="2" type="ORF">BDV24DRAFT_170516</name>
</gene>
<proteinExistence type="predicted"/>
<dbReference type="AlphaFoldDB" id="A0A5N6XMP0"/>
<keyword evidence="1" id="KW-0472">Membrane</keyword>
<keyword evidence="1" id="KW-0812">Transmembrane</keyword>
<reference evidence="2" key="1">
    <citation type="submission" date="2019-04" db="EMBL/GenBank/DDBJ databases">
        <title>Friends and foes A comparative genomics study of 23 Aspergillus species from section Flavi.</title>
        <authorList>
            <consortium name="DOE Joint Genome Institute"/>
            <person name="Kjaerbolling I."/>
            <person name="Vesth T."/>
            <person name="Frisvad J.C."/>
            <person name="Nybo J.L."/>
            <person name="Theobald S."/>
            <person name="Kildgaard S."/>
            <person name="Isbrandt T."/>
            <person name="Kuo A."/>
            <person name="Sato A."/>
            <person name="Lyhne E.K."/>
            <person name="Kogle M.E."/>
            <person name="Wiebenga A."/>
            <person name="Kun R.S."/>
            <person name="Lubbers R.J."/>
            <person name="Makela M.R."/>
            <person name="Barry K."/>
            <person name="Chovatia M."/>
            <person name="Clum A."/>
            <person name="Daum C."/>
            <person name="Haridas S."/>
            <person name="He G."/>
            <person name="LaButti K."/>
            <person name="Lipzen A."/>
            <person name="Mondo S."/>
            <person name="Riley R."/>
            <person name="Salamov A."/>
            <person name="Simmons B.A."/>
            <person name="Magnuson J.K."/>
            <person name="Henrissat B."/>
            <person name="Mortensen U.H."/>
            <person name="Larsen T.O."/>
            <person name="Devries R.P."/>
            <person name="Grigoriev I.V."/>
            <person name="Machida M."/>
            <person name="Baker S.E."/>
            <person name="Andersen M.R."/>
        </authorList>
    </citation>
    <scope>NUCLEOTIDE SEQUENCE</scope>
    <source>
        <strain evidence="2">CBS 117612</strain>
    </source>
</reference>
<dbReference type="Proteomes" id="UP000325558">
    <property type="component" value="Unassembled WGS sequence"/>
</dbReference>
<evidence type="ECO:0000313" key="2">
    <source>
        <dbReference type="EMBL" id="KAE8334138.1"/>
    </source>
</evidence>
<protein>
    <submittedName>
        <fullName evidence="2">Uncharacterized protein</fullName>
    </submittedName>
</protein>
<keyword evidence="1" id="KW-1133">Transmembrane helix</keyword>
<sequence length="183" mass="21281">MLKPTQDTESPGQSSGERIWSRIWTSTMIHKRKVWTTLVFFIQLLRSLLKDYRIAIDLCLSVFLFFARRTPWTWGPISEYTFYTQNIILPVLSWLLIRDGRQPNNLTHRDAIGWIDRGLDTMVPSIILGEIRIDGQRDQGRTNVICVFLVVLIIAGQIIRKSRRLDTKKIPTQAVQMPDLDPM</sequence>
<organism evidence="2">
    <name type="scientific">Aspergillus arachidicola</name>
    <dbReference type="NCBI Taxonomy" id="656916"/>
    <lineage>
        <taxon>Eukaryota</taxon>
        <taxon>Fungi</taxon>
        <taxon>Dikarya</taxon>
        <taxon>Ascomycota</taxon>
        <taxon>Pezizomycotina</taxon>
        <taxon>Eurotiomycetes</taxon>
        <taxon>Eurotiomycetidae</taxon>
        <taxon>Eurotiales</taxon>
        <taxon>Aspergillaceae</taxon>
        <taxon>Aspergillus</taxon>
        <taxon>Aspergillus subgen. Circumdati</taxon>
    </lineage>
</organism>
<name>A0A5N6XMP0_9EURO</name>
<evidence type="ECO:0000256" key="1">
    <source>
        <dbReference type="SAM" id="Phobius"/>
    </source>
</evidence>
<feature type="transmembrane region" description="Helical" evidence="1">
    <location>
        <begin position="142"/>
        <end position="159"/>
    </location>
</feature>
<accession>A0A5N6XMP0</accession>